<keyword evidence="5 7" id="KW-1133">Transmembrane helix</keyword>
<name>W5IGJ1_SCAIO</name>
<keyword evidence="3" id="KW-0547">Nucleotide-binding</keyword>
<proteinExistence type="predicted"/>
<comment type="caution">
    <text evidence="10">The sequence shown here is derived from an EMBL/GenBank/DDBJ whole genome shotgun (WGS) entry which is preliminary data.</text>
</comment>
<keyword evidence="4" id="KW-0067">ATP-binding</keyword>
<sequence length="633" mass="69673">MKQGQMNTKLRSYMKTAEHLSPHVILLQAGSAILTAGSEAISATFIGKMVSVLSEANHHLVWWTLDIFLGLMLILGVCSSMVSSVAKMRTQQINLRAQTALSERMVMCEYKYTIDPKIRKLYSSAKAGLEFTGGLQGLIEQVFAHGVSLISTLVFSGSAAVFTLSRPSQSRGIGSLSSSPLYYSIIIVILIVPLISAWYFSKKGGEIKKEFFSANIKYNRKFDYYTSVLFRNEAAARVLRTYDEDDTMMLEAQKTLINGAKRNGNLQIKANFIVGLSGVIGSASIGILYVLVALKTFTGAISIGQVVSCVGYLELLITALMGMLSAWGSRQASLMAMDQYIEFMRMTAPETNLMHQRSQSSNDSREKKLHAFNVQLSAIPSVECRHITYRYPGAAQSSVKDVSFTLHPGERLAIVGENGSGKTTLVKLLIGLLSPKSGEILLDNTNAATIDKNQYFHYFAPVFQNFSLFGTSIKDNIIESQPWNEEKFHHALSAAGIKDQGDSMKLGADTPISKELDTHGVNLSGGERQKIAIARAIYKDSPIMILDEPTAALDPRSEAAVFTSFNTLIKNKSAIYISHRMSSTKFCDRILVMDHGSIAEVGTHGELMNRNGIYARLFKEQAVLYELDSMNKS</sequence>
<dbReference type="SMART" id="SM00382">
    <property type="entry name" value="AAA"/>
    <property type="match status" value="1"/>
</dbReference>
<feature type="transmembrane region" description="Helical" evidence="7">
    <location>
        <begin position="142"/>
        <end position="161"/>
    </location>
</feature>
<dbReference type="PANTHER" id="PTHR43394:SF1">
    <property type="entry name" value="ATP-BINDING CASSETTE SUB-FAMILY B MEMBER 10, MITOCHONDRIAL"/>
    <property type="match status" value="1"/>
</dbReference>
<keyword evidence="11" id="KW-1185">Reference proteome</keyword>
<dbReference type="Proteomes" id="UP000005777">
    <property type="component" value="Unassembled WGS sequence"/>
</dbReference>
<protein>
    <recommendedName>
        <fullName evidence="12">ABC transporter domain-containing protein</fullName>
    </recommendedName>
</protein>
<dbReference type="eggNOG" id="COG1132">
    <property type="taxonomic scope" value="Bacteria"/>
</dbReference>
<dbReference type="InterPro" id="IPR003593">
    <property type="entry name" value="AAA+_ATPase"/>
</dbReference>
<dbReference type="EMBL" id="ADCX01000007">
    <property type="protein sequence ID" value="EFG25975.1"/>
    <property type="molecule type" value="Genomic_DNA"/>
</dbReference>
<reference evidence="10 11" key="1">
    <citation type="submission" date="2012-01" db="EMBL/GenBank/DDBJ databases">
        <title>The Genome Sequence of Scardovia inopinata F0304.</title>
        <authorList>
            <consortium name="The Broad Institute Genome Sequencing Platform"/>
            <person name="Earl A."/>
            <person name="Ward D."/>
            <person name="Feldgarden M."/>
            <person name="Gevers D."/>
            <person name="Izard J."/>
            <person name="Baranova O.V."/>
            <person name="Blanton J.M."/>
            <person name="Tanner A.C."/>
            <person name="Dewhirst F.E."/>
            <person name="Young S.K."/>
            <person name="Zeng Q."/>
            <person name="Gargeya S."/>
            <person name="Fitzgerald M."/>
            <person name="Haas B."/>
            <person name="Abouelleil A."/>
            <person name="Alvarado L."/>
            <person name="Arachchi H.M."/>
            <person name="Berlin A."/>
            <person name="Chapman S.B."/>
            <person name="Gearin G."/>
            <person name="Goldberg J."/>
            <person name="Griggs A."/>
            <person name="Gujja S."/>
            <person name="Hansen M."/>
            <person name="Heiman D."/>
            <person name="Howarth C."/>
            <person name="Larimer J."/>
            <person name="Lui A."/>
            <person name="MacDonald P.J."/>
            <person name="McCowen C."/>
            <person name="Montmayeur A."/>
            <person name="Murphy C."/>
            <person name="Neiman D."/>
            <person name="Pearson M."/>
            <person name="Priest M."/>
            <person name="Roberts A."/>
            <person name="Saif S."/>
            <person name="Shea T."/>
            <person name="Sisk P."/>
            <person name="Stolte C."/>
            <person name="Sykes S."/>
            <person name="Wortman J."/>
            <person name="Nusbaum C."/>
            <person name="Birren B."/>
        </authorList>
    </citation>
    <scope>NUCLEOTIDE SEQUENCE [LARGE SCALE GENOMIC DNA]</scope>
    <source>
        <strain evidence="10 11">F0304</strain>
    </source>
</reference>
<evidence type="ECO:0000256" key="5">
    <source>
        <dbReference type="ARBA" id="ARBA00022989"/>
    </source>
</evidence>
<dbReference type="HOGENOM" id="CLU_000604_84_3_11"/>
<organism evidence="10 11">
    <name type="scientific">Scardovia inopinata F0304</name>
    <dbReference type="NCBI Taxonomy" id="641146"/>
    <lineage>
        <taxon>Bacteria</taxon>
        <taxon>Bacillati</taxon>
        <taxon>Actinomycetota</taxon>
        <taxon>Actinomycetes</taxon>
        <taxon>Bifidobacteriales</taxon>
        <taxon>Bifidobacteriaceae</taxon>
        <taxon>Scardovia</taxon>
    </lineage>
</organism>
<feature type="transmembrane region" description="Helical" evidence="7">
    <location>
        <begin position="181"/>
        <end position="200"/>
    </location>
</feature>
<dbReference type="PANTHER" id="PTHR43394">
    <property type="entry name" value="ATP-DEPENDENT PERMEASE MDL1, MITOCHONDRIAL"/>
    <property type="match status" value="1"/>
</dbReference>
<evidence type="ECO:0000256" key="6">
    <source>
        <dbReference type="ARBA" id="ARBA00023136"/>
    </source>
</evidence>
<dbReference type="PROSITE" id="PS50929">
    <property type="entry name" value="ABC_TM1F"/>
    <property type="match status" value="1"/>
</dbReference>
<dbReference type="InterPro" id="IPR011527">
    <property type="entry name" value="ABC1_TM_dom"/>
</dbReference>
<evidence type="ECO:0000256" key="2">
    <source>
        <dbReference type="ARBA" id="ARBA00022692"/>
    </source>
</evidence>
<dbReference type="SUPFAM" id="SSF90123">
    <property type="entry name" value="ABC transporter transmembrane region"/>
    <property type="match status" value="1"/>
</dbReference>
<evidence type="ECO:0000256" key="4">
    <source>
        <dbReference type="ARBA" id="ARBA00022840"/>
    </source>
</evidence>
<dbReference type="CDD" id="cd03228">
    <property type="entry name" value="ABCC_MRP_Like"/>
    <property type="match status" value="1"/>
</dbReference>
<evidence type="ECO:0000256" key="3">
    <source>
        <dbReference type="ARBA" id="ARBA00022741"/>
    </source>
</evidence>
<evidence type="ECO:0000259" key="9">
    <source>
        <dbReference type="PROSITE" id="PS50929"/>
    </source>
</evidence>
<keyword evidence="2 7" id="KW-0812">Transmembrane</keyword>
<dbReference type="InterPro" id="IPR003439">
    <property type="entry name" value="ABC_transporter-like_ATP-bd"/>
</dbReference>
<evidence type="ECO:0000313" key="11">
    <source>
        <dbReference type="Proteomes" id="UP000005777"/>
    </source>
</evidence>
<evidence type="ECO:0008006" key="12">
    <source>
        <dbReference type="Google" id="ProtNLM"/>
    </source>
</evidence>
<dbReference type="Pfam" id="PF00005">
    <property type="entry name" value="ABC_tran"/>
    <property type="match status" value="1"/>
</dbReference>
<feature type="transmembrane region" description="Helical" evidence="7">
    <location>
        <begin position="300"/>
        <end position="327"/>
    </location>
</feature>
<feature type="domain" description="ABC transporter" evidence="8">
    <location>
        <begin position="382"/>
        <end position="620"/>
    </location>
</feature>
<dbReference type="GO" id="GO:0005886">
    <property type="term" value="C:plasma membrane"/>
    <property type="evidence" value="ECO:0007669"/>
    <property type="project" value="UniProtKB-SubCell"/>
</dbReference>
<dbReference type="InterPro" id="IPR039421">
    <property type="entry name" value="Type_1_exporter"/>
</dbReference>
<dbReference type="GO" id="GO:0005524">
    <property type="term" value="F:ATP binding"/>
    <property type="evidence" value="ECO:0007669"/>
    <property type="project" value="UniProtKB-KW"/>
</dbReference>
<feature type="transmembrane region" description="Helical" evidence="7">
    <location>
        <begin position="60"/>
        <end position="86"/>
    </location>
</feature>
<dbReference type="AlphaFoldDB" id="W5IGJ1"/>
<dbReference type="InterPro" id="IPR036640">
    <property type="entry name" value="ABC1_TM_sf"/>
</dbReference>
<dbReference type="InterPro" id="IPR027417">
    <property type="entry name" value="P-loop_NTPase"/>
</dbReference>
<dbReference type="RefSeq" id="WP_006293426.1">
    <property type="nucleotide sequence ID" value="NZ_GG770226.1"/>
</dbReference>
<feature type="domain" description="ABC transmembrane type-1" evidence="9">
    <location>
        <begin position="185"/>
        <end position="332"/>
    </location>
</feature>
<dbReference type="InterPro" id="IPR017871">
    <property type="entry name" value="ABC_transporter-like_CS"/>
</dbReference>
<dbReference type="GO" id="GO:0015421">
    <property type="term" value="F:ABC-type oligopeptide transporter activity"/>
    <property type="evidence" value="ECO:0007669"/>
    <property type="project" value="TreeGrafter"/>
</dbReference>
<evidence type="ECO:0000256" key="7">
    <source>
        <dbReference type="SAM" id="Phobius"/>
    </source>
</evidence>
<feature type="transmembrane region" description="Helical" evidence="7">
    <location>
        <begin position="270"/>
        <end position="294"/>
    </location>
</feature>
<evidence type="ECO:0000313" key="10">
    <source>
        <dbReference type="EMBL" id="EFG25975.1"/>
    </source>
</evidence>
<evidence type="ECO:0000259" key="8">
    <source>
        <dbReference type="PROSITE" id="PS50893"/>
    </source>
</evidence>
<dbReference type="PROSITE" id="PS00211">
    <property type="entry name" value="ABC_TRANSPORTER_1"/>
    <property type="match status" value="1"/>
</dbReference>
<dbReference type="Gene3D" id="1.20.1560.10">
    <property type="entry name" value="ABC transporter type 1, transmembrane domain"/>
    <property type="match status" value="1"/>
</dbReference>
<dbReference type="PROSITE" id="PS50893">
    <property type="entry name" value="ABC_TRANSPORTER_2"/>
    <property type="match status" value="1"/>
</dbReference>
<evidence type="ECO:0000256" key="1">
    <source>
        <dbReference type="ARBA" id="ARBA00004651"/>
    </source>
</evidence>
<accession>W5IGJ1</accession>
<gene>
    <name evidence="10" type="ORF">HMPREF9020_01044</name>
</gene>
<dbReference type="Gene3D" id="3.40.50.300">
    <property type="entry name" value="P-loop containing nucleotide triphosphate hydrolases"/>
    <property type="match status" value="1"/>
</dbReference>
<keyword evidence="6 7" id="KW-0472">Membrane</keyword>
<comment type="subcellular location">
    <subcellularLocation>
        <location evidence="1">Cell membrane</location>
        <topology evidence="1">Multi-pass membrane protein</topology>
    </subcellularLocation>
</comment>
<dbReference type="SUPFAM" id="SSF52540">
    <property type="entry name" value="P-loop containing nucleoside triphosphate hydrolases"/>
    <property type="match status" value="1"/>
</dbReference>
<dbReference type="GO" id="GO:0016887">
    <property type="term" value="F:ATP hydrolysis activity"/>
    <property type="evidence" value="ECO:0007669"/>
    <property type="project" value="InterPro"/>
</dbReference>